<dbReference type="AlphaFoldDB" id="A0A0V8A055"/>
<proteinExistence type="predicted"/>
<keyword evidence="1" id="KW-0812">Transmembrane</keyword>
<reference evidence="2 3" key="1">
    <citation type="journal article" date="2015" name="Genome Announc.">
        <title>Draft Genome of the Euendolithic (true boring) Cyanobacterium Mastigocoleus testarum strain BC008.</title>
        <authorList>
            <person name="Guida B.S."/>
            <person name="Garcia-Pichel F."/>
        </authorList>
    </citation>
    <scope>NUCLEOTIDE SEQUENCE [LARGE SCALE GENOMIC DNA]</scope>
    <source>
        <strain evidence="2 3">BC008</strain>
    </source>
</reference>
<evidence type="ECO:0000313" key="2">
    <source>
        <dbReference type="EMBL" id="KST69985.1"/>
    </source>
</evidence>
<keyword evidence="1" id="KW-1133">Transmembrane helix</keyword>
<evidence type="ECO:0000313" key="3">
    <source>
        <dbReference type="Proteomes" id="UP000053372"/>
    </source>
</evidence>
<sequence>MGRNSSVWLSLLCIIIFYLELKYFNEPKSFKAEYSEARNFEARDFEARNFEAKNFEAKNFETRSYEFKRTEA</sequence>
<name>A0A0V8A055_9CYAN</name>
<feature type="transmembrane region" description="Helical" evidence="1">
    <location>
        <begin position="6"/>
        <end position="24"/>
    </location>
</feature>
<dbReference type="EMBL" id="LMTZ01000008">
    <property type="protein sequence ID" value="KST69985.1"/>
    <property type="molecule type" value="Genomic_DNA"/>
</dbReference>
<accession>A0A0V8A055</accession>
<comment type="caution">
    <text evidence="2">The sequence shown here is derived from an EMBL/GenBank/DDBJ whole genome shotgun (WGS) entry which is preliminary data.</text>
</comment>
<organism evidence="2 3">
    <name type="scientific">Mastigocoleus testarum BC008</name>
    <dbReference type="NCBI Taxonomy" id="371196"/>
    <lineage>
        <taxon>Bacteria</taxon>
        <taxon>Bacillati</taxon>
        <taxon>Cyanobacteriota</taxon>
        <taxon>Cyanophyceae</taxon>
        <taxon>Nostocales</taxon>
        <taxon>Hapalosiphonaceae</taxon>
        <taxon>Mastigocoleus</taxon>
    </lineage>
</organism>
<dbReference type="Proteomes" id="UP000053372">
    <property type="component" value="Unassembled WGS sequence"/>
</dbReference>
<keyword evidence="3" id="KW-1185">Reference proteome</keyword>
<protein>
    <submittedName>
        <fullName evidence="2">Uncharacterized protein</fullName>
    </submittedName>
</protein>
<evidence type="ECO:0000256" key="1">
    <source>
        <dbReference type="SAM" id="Phobius"/>
    </source>
</evidence>
<keyword evidence="1" id="KW-0472">Membrane</keyword>
<gene>
    <name evidence="2" type="ORF">BC008_05985</name>
</gene>